<feature type="chain" id="PRO_5046263968" evidence="1">
    <location>
        <begin position="37"/>
        <end position="599"/>
    </location>
</feature>
<reference evidence="2 3" key="1">
    <citation type="submission" date="2023-02" db="EMBL/GenBank/DDBJ databases">
        <title>LHISI_Scaffold_Assembly.</title>
        <authorList>
            <person name="Stuart O.P."/>
            <person name="Cleave R."/>
            <person name="Magrath M.J.L."/>
            <person name="Mikheyev A.S."/>
        </authorList>
    </citation>
    <scope>NUCLEOTIDE SEQUENCE [LARGE SCALE GENOMIC DNA]</scope>
    <source>
        <strain evidence="2">Daus_M_001</strain>
        <tissue evidence="2">Leg muscle</tissue>
    </source>
</reference>
<feature type="signal peptide" evidence="1">
    <location>
        <begin position="1"/>
        <end position="36"/>
    </location>
</feature>
<keyword evidence="3" id="KW-1185">Reference proteome</keyword>
<comment type="caution">
    <text evidence="2">The sequence shown here is derived from an EMBL/GenBank/DDBJ whole genome shotgun (WGS) entry which is preliminary data.</text>
</comment>
<keyword evidence="1" id="KW-0732">Signal</keyword>
<evidence type="ECO:0000313" key="2">
    <source>
        <dbReference type="EMBL" id="KAJ8889566.1"/>
    </source>
</evidence>
<accession>A0ABQ9HZM9</accession>
<name>A0ABQ9HZM9_9NEOP</name>
<evidence type="ECO:0000313" key="3">
    <source>
        <dbReference type="Proteomes" id="UP001159363"/>
    </source>
</evidence>
<dbReference type="EMBL" id="JARBHB010000003">
    <property type="protein sequence ID" value="KAJ8889566.1"/>
    <property type="molecule type" value="Genomic_DNA"/>
</dbReference>
<proteinExistence type="predicted"/>
<evidence type="ECO:0000256" key="1">
    <source>
        <dbReference type="SAM" id="SignalP"/>
    </source>
</evidence>
<sequence>MAAGRLRLRRPTPFLSNLLFHITYLITILARQSINADVSLAGKLLQSPELGESWDTAAVRTNQGSVFCYLDYRPSACSFRSDTTLPPNINHAHNNSSDVLSADSGEARWNRAQMKKKKCRGNRIDLGKPNLCIATSDMFPYGVLRNIVIRWHDTARCVILTNPVGWQTWCRKENLELVSIPNMAAAGDYHLLPPWIIPSAYDWQWCGDMSMTLRVYERSIKFVLIVPHEYWFSKPSRERVWQVNKSHSFMLATRNMSQRGCHFTKNGESPSGNVCLLVCLPAYKLPLRDLRPCLNVCHPPTPRRQGRTGLGNRGFAGMTGGLSDLRRYVQGVLTSGLCVLCGLERETSSARREIQLLQPNGWYKDPHKGPSTPPALSFGNDERERVFVLVANRTGFIPSRVTGISQVGIVPDDAVGRRVFSGISCFPRPLIPAPLHIHSITFIGSQDLTFKSCPILFPHTSNPNCGLRSPRHPLASQPASLVEEDCRLFKLVGAYLYTRKCGTKYQGGAIKYKECTEHARRTGSSECCHEGAHDGLASAECREPELSSSGWQDSLFGKKMEHTHNFLSRRDDTCVKFEARLQSCHTADEALVREAVPAV</sequence>
<dbReference type="Proteomes" id="UP001159363">
    <property type="component" value="Chromosome 3"/>
</dbReference>
<protein>
    <submittedName>
        <fullName evidence="2">Uncharacterized protein</fullName>
    </submittedName>
</protein>
<gene>
    <name evidence="2" type="ORF">PR048_009065</name>
</gene>
<organism evidence="2 3">
    <name type="scientific">Dryococelus australis</name>
    <dbReference type="NCBI Taxonomy" id="614101"/>
    <lineage>
        <taxon>Eukaryota</taxon>
        <taxon>Metazoa</taxon>
        <taxon>Ecdysozoa</taxon>
        <taxon>Arthropoda</taxon>
        <taxon>Hexapoda</taxon>
        <taxon>Insecta</taxon>
        <taxon>Pterygota</taxon>
        <taxon>Neoptera</taxon>
        <taxon>Polyneoptera</taxon>
        <taxon>Phasmatodea</taxon>
        <taxon>Verophasmatodea</taxon>
        <taxon>Anareolatae</taxon>
        <taxon>Phasmatidae</taxon>
        <taxon>Eurycanthinae</taxon>
        <taxon>Dryococelus</taxon>
    </lineage>
</organism>